<sequence length="106" mass="12238">MASLRAARSTASRSSKSAWFSDPSTYPLIAILTFASGIATYQGVRHLSRSPDVLLDRTKRSDFMHREETAANDFRAHRIDVAHWKENPITRNEDFVEFRRRNTKQL</sequence>
<evidence type="ECO:0000256" key="1">
    <source>
        <dbReference type="SAM" id="MobiDB-lite"/>
    </source>
</evidence>
<dbReference type="InterPro" id="IPR010530">
    <property type="entry name" value="B12D"/>
</dbReference>
<protein>
    <submittedName>
        <fullName evidence="2">Uncharacterized protein</fullName>
    </submittedName>
</protein>
<comment type="caution">
    <text evidence="2">The sequence shown here is derived from an EMBL/GenBank/DDBJ whole genome shotgun (WGS) entry which is preliminary data.</text>
</comment>
<evidence type="ECO:0000313" key="3">
    <source>
        <dbReference type="Proteomes" id="UP000243579"/>
    </source>
</evidence>
<reference evidence="2 3" key="1">
    <citation type="journal article" date="2014" name="Genome Biol. Evol.">
        <title>The secreted proteins of Achlya hypogyna and Thraustotheca clavata identify the ancestral oomycete secretome and reveal gene acquisitions by horizontal gene transfer.</title>
        <authorList>
            <person name="Misner I."/>
            <person name="Blouin N."/>
            <person name="Leonard G."/>
            <person name="Richards T.A."/>
            <person name="Lane C.E."/>
        </authorList>
    </citation>
    <scope>NUCLEOTIDE SEQUENCE [LARGE SCALE GENOMIC DNA]</scope>
    <source>
        <strain evidence="2 3">ATCC 48635</strain>
    </source>
</reference>
<organism evidence="2 3">
    <name type="scientific">Achlya hypogyna</name>
    <name type="common">Oomycete</name>
    <name type="synonym">Protoachlya hypogyna</name>
    <dbReference type="NCBI Taxonomy" id="1202772"/>
    <lineage>
        <taxon>Eukaryota</taxon>
        <taxon>Sar</taxon>
        <taxon>Stramenopiles</taxon>
        <taxon>Oomycota</taxon>
        <taxon>Saprolegniomycetes</taxon>
        <taxon>Saprolegniales</taxon>
        <taxon>Achlyaceae</taxon>
        <taxon>Achlya</taxon>
    </lineage>
</organism>
<dbReference type="AlphaFoldDB" id="A0A1V9Y5U6"/>
<feature type="compositionally biased region" description="Low complexity" evidence="1">
    <location>
        <begin position="1"/>
        <end position="18"/>
    </location>
</feature>
<name>A0A1V9Y5U6_ACHHY</name>
<dbReference type="OrthoDB" id="202195at2759"/>
<feature type="region of interest" description="Disordered" evidence="1">
    <location>
        <begin position="1"/>
        <end position="21"/>
    </location>
</feature>
<keyword evidence="3" id="KW-1185">Reference proteome</keyword>
<evidence type="ECO:0000313" key="2">
    <source>
        <dbReference type="EMBL" id="OQR81076.1"/>
    </source>
</evidence>
<dbReference type="Proteomes" id="UP000243579">
    <property type="component" value="Unassembled WGS sequence"/>
</dbReference>
<dbReference type="Pfam" id="PF06522">
    <property type="entry name" value="B12D"/>
    <property type="match status" value="1"/>
</dbReference>
<proteinExistence type="predicted"/>
<accession>A0A1V9Y5U6</accession>
<dbReference type="EMBL" id="JNBR01002837">
    <property type="protein sequence ID" value="OQR81076.1"/>
    <property type="molecule type" value="Genomic_DNA"/>
</dbReference>
<gene>
    <name evidence="2" type="ORF">ACHHYP_16787</name>
</gene>